<dbReference type="PATRIC" id="fig|13690.10.peg.4425"/>
<reference evidence="3 4" key="1">
    <citation type="submission" date="2014-03" db="EMBL/GenBank/DDBJ databases">
        <title>Genome sequence of Sphingobium yanoikuyae B1.</title>
        <authorList>
            <person name="Gan H.M."/>
            <person name="Gan H.Y."/>
            <person name="Savka M.A."/>
        </authorList>
    </citation>
    <scope>NUCLEOTIDE SEQUENCE [LARGE SCALE GENOMIC DNA]</scope>
    <source>
        <strain evidence="3 4">B1</strain>
    </source>
</reference>
<dbReference type="InterPro" id="IPR029069">
    <property type="entry name" value="HotDog_dom_sf"/>
</dbReference>
<dbReference type="InterPro" id="IPR042171">
    <property type="entry name" value="Acyl-CoA_hotdog"/>
</dbReference>
<evidence type="ECO:0000313" key="4">
    <source>
        <dbReference type="Proteomes" id="UP000028534"/>
    </source>
</evidence>
<dbReference type="SUPFAM" id="SSF54637">
    <property type="entry name" value="Thioesterase/thiol ester dehydrase-isomerase"/>
    <property type="match status" value="1"/>
</dbReference>
<evidence type="ECO:0000259" key="1">
    <source>
        <dbReference type="Pfam" id="PF13622"/>
    </source>
</evidence>
<sequence>MAYFRRLDARHFTPTELVGGAWNVTEQHVAPAIGLLAHAIEVDAKARRPDPLQLGRLSYDILGTIPLDTVEIDVAVIRPGRTIELVEARLSHGGRPAILLRAWLAQAYDTSAIAGGGFDSIPGPETMAPWDGTGEWPGGFIASIDARRQPIAPGRAVGWIRTPHALIADEAVSPLARAMGLVDTANGLAPLVSTAEAAFPNLDLTAHIFRAPVGEWLGCDVTVSFGADGIGLTHSILHDRDGAIGTVSQWLTIRPR</sequence>
<protein>
    <recommendedName>
        <fullName evidence="5">Thioesterase family protein</fullName>
    </recommendedName>
</protein>
<proteinExistence type="predicted"/>
<dbReference type="EMBL" id="JGVR01000036">
    <property type="protein sequence ID" value="KEZ16018.1"/>
    <property type="molecule type" value="Genomic_DNA"/>
</dbReference>
<feature type="domain" description="Acyl-CoA thioesterase-like N-terminal HotDog" evidence="1">
    <location>
        <begin position="21"/>
        <end position="104"/>
    </location>
</feature>
<dbReference type="STRING" id="13690.AX777_20960"/>
<name>A0A084EDH6_SPHYA</name>
<dbReference type="Proteomes" id="UP000028534">
    <property type="component" value="Unassembled WGS sequence"/>
</dbReference>
<evidence type="ECO:0000313" key="3">
    <source>
        <dbReference type="EMBL" id="KEZ16018.1"/>
    </source>
</evidence>
<dbReference type="Pfam" id="PF13622">
    <property type="entry name" value="4HBT_3"/>
    <property type="match status" value="1"/>
</dbReference>
<evidence type="ECO:0000259" key="2">
    <source>
        <dbReference type="Pfam" id="PF20789"/>
    </source>
</evidence>
<dbReference type="Pfam" id="PF20789">
    <property type="entry name" value="4HBT_3C"/>
    <property type="match status" value="1"/>
</dbReference>
<evidence type="ECO:0008006" key="5">
    <source>
        <dbReference type="Google" id="ProtNLM"/>
    </source>
</evidence>
<feature type="domain" description="Acyl-CoA thioesterase-like C-terminal" evidence="2">
    <location>
        <begin position="124"/>
        <end position="251"/>
    </location>
</feature>
<dbReference type="eggNOG" id="COG2050">
    <property type="taxonomic scope" value="Bacteria"/>
</dbReference>
<organism evidence="3 4">
    <name type="scientific">Sphingobium yanoikuyae</name>
    <name type="common">Sphingomonas yanoikuyae</name>
    <dbReference type="NCBI Taxonomy" id="13690"/>
    <lineage>
        <taxon>Bacteria</taxon>
        <taxon>Pseudomonadati</taxon>
        <taxon>Pseudomonadota</taxon>
        <taxon>Alphaproteobacteria</taxon>
        <taxon>Sphingomonadales</taxon>
        <taxon>Sphingomonadaceae</taxon>
        <taxon>Sphingobium</taxon>
    </lineage>
</organism>
<dbReference type="Gene3D" id="2.40.160.210">
    <property type="entry name" value="Acyl-CoA thioesterase, double hotdog domain"/>
    <property type="match status" value="1"/>
</dbReference>
<comment type="caution">
    <text evidence="3">The sequence shown here is derived from an EMBL/GenBank/DDBJ whole genome shotgun (WGS) entry which is preliminary data.</text>
</comment>
<dbReference type="InterPro" id="IPR049449">
    <property type="entry name" value="TesB_ACOT8-like_N"/>
</dbReference>
<accession>A0A084EDH6</accession>
<dbReference type="AlphaFoldDB" id="A0A084EDH6"/>
<gene>
    <name evidence="3" type="ORF">CP98_04300</name>
</gene>
<dbReference type="InterPro" id="IPR049450">
    <property type="entry name" value="ACOT8-like_C"/>
</dbReference>
<dbReference type="RefSeq" id="WP_037522002.1">
    <property type="nucleotide sequence ID" value="NZ_JGVR01000036.1"/>
</dbReference>